<comment type="caution">
    <text evidence="1">The sequence shown here is derived from an EMBL/GenBank/DDBJ whole genome shotgun (WGS) entry which is preliminary data.</text>
</comment>
<name>A0A511MBL9_9NOCA</name>
<sequence length="90" mass="9441">MVAALAAGTLVGVITTHLCRPSVSATPPTPTFVIGLASGGTDRVGPWSLTPSDSSVIGPANRFVVPVVAKNFTELPAYPENLRFLRRHSQ</sequence>
<accession>A0A511MBL9</accession>
<gene>
    <name evidence="1" type="ORF">NN4_21060</name>
</gene>
<organism evidence="1 2">
    <name type="scientific">Nocardia ninae NBRC 108245</name>
    <dbReference type="NCBI Taxonomy" id="1210091"/>
    <lineage>
        <taxon>Bacteria</taxon>
        <taxon>Bacillati</taxon>
        <taxon>Actinomycetota</taxon>
        <taxon>Actinomycetes</taxon>
        <taxon>Mycobacteriales</taxon>
        <taxon>Nocardiaceae</taxon>
        <taxon>Nocardia</taxon>
    </lineage>
</organism>
<reference evidence="1 2" key="1">
    <citation type="submission" date="2019-07" db="EMBL/GenBank/DDBJ databases">
        <title>Whole genome shotgun sequence of Nocardia ninae NBRC 108245.</title>
        <authorList>
            <person name="Hosoyama A."/>
            <person name="Uohara A."/>
            <person name="Ohji S."/>
            <person name="Ichikawa N."/>
        </authorList>
    </citation>
    <scope>NUCLEOTIDE SEQUENCE [LARGE SCALE GENOMIC DNA]</scope>
    <source>
        <strain evidence="1 2">NBRC 108245</strain>
    </source>
</reference>
<proteinExistence type="predicted"/>
<evidence type="ECO:0000313" key="2">
    <source>
        <dbReference type="Proteomes" id="UP000321424"/>
    </source>
</evidence>
<dbReference type="RefSeq" id="WP_147129706.1">
    <property type="nucleotide sequence ID" value="NZ_BJXA01000010.1"/>
</dbReference>
<protein>
    <submittedName>
        <fullName evidence="1">Uncharacterized protein</fullName>
    </submittedName>
</protein>
<dbReference type="AlphaFoldDB" id="A0A511MBL9"/>
<keyword evidence="2" id="KW-1185">Reference proteome</keyword>
<evidence type="ECO:0000313" key="1">
    <source>
        <dbReference type="EMBL" id="GEM37587.1"/>
    </source>
</evidence>
<dbReference type="EMBL" id="BJXA01000010">
    <property type="protein sequence ID" value="GEM37587.1"/>
    <property type="molecule type" value="Genomic_DNA"/>
</dbReference>
<dbReference type="Proteomes" id="UP000321424">
    <property type="component" value="Unassembled WGS sequence"/>
</dbReference>